<evidence type="ECO:0000256" key="1">
    <source>
        <dbReference type="SAM" id="MobiDB-lite"/>
    </source>
</evidence>
<geneLocation type="plasmid" evidence="2">
    <name>pMG2200</name>
</geneLocation>
<feature type="region of interest" description="Disordered" evidence="1">
    <location>
        <begin position="46"/>
        <end position="69"/>
    </location>
</feature>
<sequence length="69" mass="7889">MSHIQYSCKLSNGNEYKRIRKGEMMVVVMSIDGKLPVPLKVLQDRVQSKEDKKSGLKLKSNEKKEPGQK</sequence>
<protein>
    <submittedName>
        <fullName evidence="2">Uncharacterized protein</fullName>
    </submittedName>
</protein>
<proteinExistence type="predicted"/>
<keyword evidence="2" id="KW-0614">Plasmid</keyword>
<dbReference type="RefSeq" id="WP_002360871.1">
    <property type="nucleotide sequence ID" value="NZ_CP091909.1"/>
</dbReference>
<dbReference type="EMBL" id="AB374546">
    <property type="protein sequence ID" value="BAH02382.1"/>
    <property type="molecule type" value="Genomic_DNA"/>
</dbReference>
<dbReference type="AlphaFoldDB" id="B6ZHN3"/>
<organism evidence="2">
    <name type="scientific">Enterococcus faecalis</name>
    <name type="common">Streptococcus faecalis</name>
    <dbReference type="NCBI Taxonomy" id="1351"/>
    <lineage>
        <taxon>Bacteria</taxon>
        <taxon>Bacillati</taxon>
        <taxon>Bacillota</taxon>
        <taxon>Bacilli</taxon>
        <taxon>Lactobacillales</taxon>
        <taxon>Enterococcaceae</taxon>
        <taxon>Enterococcus</taxon>
    </lineage>
</organism>
<name>B6ZHN3_ENTFL</name>
<evidence type="ECO:0000313" key="2">
    <source>
        <dbReference type="EMBL" id="BAH02382.1"/>
    </source>
</evidence>
<accession>B6ZHN3</accession>
<reference evidence="2" key="1">
    <citation type="journal article" date="2009" name="Antimicrob. Agents Chemother.">
        <title>Isolation of VanB-type Enterococcus faecalis strains from nosocomial infections: first report of the isolation and identification of the pheromone-responsive plasmids pMG2200, Encoding VanB-type vancomycin resistance and a Bac41-type bacteriocin, and pMG2201, encoding erythromycin resistance and cytolysin (Hly/Bac).</title>
        <authorList>
            <person name="Zheng B."/>
            <person name="Tomita H."/>
            <person name="Inoue T."/>
            <person name="Ike Y."/>
        </authorList>
    </citation>
    <scope>NUCLEOTIDE SEQUENCE</scope>
    <source>
        <plasmid evidence="2">pMG2200</plasmid>
    </source>
</reference>